<keyword evidence="7 9" id="KW-0173">Coenzyme A biosynthesis</keyword>
<feature type="binding site" evidence="9">
    <location>
        <begin position="89"/>
        <end position="91"/>
    </location>
    <ligand>
        <name>ATP</name>
        <dbReference type="ChEBI" id="CHEBI:30616"/>
    </ligand>
</feature>
<feature type="binding site" evidence="9">
    <location>
        <position position="10"/>
    </location>
    <ligand>
        <name>substrate</name>
    </ligand>
</feature>
<dbReference type="Pfam" id="PF01467">
    <property type="entry name" value="CTP_transf_like"/>
    <property type="match status" value="1"/>
</dbReference>
<dbReference type="PANTHER" id="PTHR21342:SF1">
    <property type="entry name" value="PHOSPHOPANTETHEINE ADENYLYLTRANSFERASE"/>
    <property type="match status" value="1"/>
</dbReference>
<feature type="binding site" evidence="9">
    <location>
        <begin position="124"/>
        <end position="130"/>
    </location>
    <ligand>
        <name>ATP</name>
        <dbReference type="ChEBI" id="CHEBI:30616"/>
    </ligand>
</feature>
<dbReference type="PANTHER" id="PTHR21342">
    <property type="entry name" value="PHOSPHOPANTETHEINE ADENYLYLTRANSFERASE"/>
    <property type="match status" value="1"/>
</dbReference>
<dbReference type="GO" id="GO:0005737">
    <property type="term" value="C:cytoplasm"/>
    <property type="evidence" value="ECO:0007669"/>
    <property type="project" value="UniProtKB-SubCell"/>
</dbReference>
<comment type="caution">
    <text evidence="11">The sequence shown here is derived from an EMBL/GenBank/DDBJ whole genome shotgun (WGS) entry which is preliminary data.</text>
</comment>
<feature type="binding site" evidence="9">
    <location>
        <position position="88"/>
    </location>
    <ligand>
        <name>substrate</name>
    </ligand>
</feature>
<reference evidence="11 12" key="1">
    <citation type="submission" date="2019-09" db="EMBL/GenBank/DDBJ databases">
        <authorList>
            <person name="Silva M."/>
            <person name="Pereira G."/>
            <person name="Lopes-Da-Costa L."/>
            <person name="Silva E."/>
        </authorList>
    </citation>
    <scope>NUCLEOTIDE SEQUENCE [LARGE SCALE GENOMIC DNA]</scope>
    <source>
        <strain evidence="11 12">FMV-PI01</strain>
    </source>
</reference>
<evidence type="ECO:0000256" key="8">
    <source>
        <dbReference type="ARBA" id="ARBA00029346"/>
    </source>
</evidence>
<evidence type="ECO:0000259" key="10">
    <source>
        <dbReference type="Pfam" id="PF01467"/>
    </source>
</evidence>
<dbReference type="InterPro" id="IPR004821">
    <property type="entry name" value="Cyt_trans-like"/>
</dbReference>
<dbReference type="Gene3D" id="3.40.50.620">
    <property type="entry name" value="HUPs"/>
    <property type="match status" value="1"/>
</dbReference>
<comment type="subcellular location">
    <subcellularLocation>
        <location evidence="9">Cytoplasm</location>
    </subcellularLocation>
</comment>
<evidence type="ECO:0000256" key="2">
    <source>
        <dbReference type="ARBA" id="ARBA00022679"/>
    </source>
</evidence>
<comment type="cofactor">
    <cofactor evidence="9">
        <name>Mg(2+)</name>
        <dbReference type="ChEBI" id="CHEBI:18420"/>
    </cofactor>
</comment>
<dbReference type="GO" id="GO:0015937">
    <property type="term" value="P:coenzyme A biosynthetic process"/>
    <property type="evidence" value="ECO:0007669"/>
    <property type="project" value="UniProtKB-UniRule"/>
</dbReference>
<dbReference type="PRINTS" id="PR01020">
    <property type="entry name" value="LPSBIOSNTHSS"/>
</dbReference>
<accession>A0A6L5WLE3</accession>
<comment type="catalytic activity">
    <reaction evidence="8 9">
        <text>(R)-4'-phosphopantetheine + ATP + H(+) = 3'-dephospho-CoA + diphosphate</text>
        <dbReference type="Rhea" id="RHEA:19801"/>
        <dbReference type="ChEBI" id="CHEBI:15378"/>
        <dbReference type="ChEBI" id="CHEBI:30616"/>
        <dbReference type="ChEBI" id="CHEBI:33019"/>
        <dbReference type="ChEBI" id="CHEBI:57328"/>
        <dbReference type="ChEBI" id="CHEBI:61723"/>
        <dbReference type="EC" id="2.7.7.3"/>
    </reaction>
</comment>
<feature type="binding site" evidence="9">
    <location>
        <position position="74"/>
    </location>
    <ligand>
        <name>substrate</name>
    </ligand>
</feature>
<comment type="pathway">
    <text evidence="9">Cofactor biosynthesis; coenzyme A biosynthesis; CoA from (R)-pantothenate: step 4/5.</text>
</comment>
<protein>
    <recommendedName>
        <fullName evidence="9">Phosphopantetheine adenylyltransferase</fullName>
        <ecNumber evidence="9">2.7.7.3</ecNumber>
    </recommendedName>
    <alternativeName>
        <fullName evidence="9">Dephospho-CoA pyrophosphorylase</fullName>
    </alternativeName>
    <alternativeName>
        <fullName evidence="9">Pantetheine-phosphate adenylyltransferase</fullName>
        <shortName evidence="9">PPAT</shortName>
    </alternativeName>
</protein>
<dbReference type="Proteomes" id="UP000476338">
    <property type="component" value="Unassembled WGS sequence"/>
</dbReference>
<evidence type="ECO:0000256" key="4">
    <source>
        <dbReference type="ARBA" id="ARBA00022741"/>
    </source>
</evidence>
<feature type="binding site" evidence="9">
    <location>
        <position position="18"/>
    </location>
    <ligand>
        <name>ATP</name>
        <dbReference type="ChEBI" id="CHEBI:30616"/>
    </ligand>
</feature>
<keyword evidence="4 9" id="KW-0547">Nucleotide-binding</keyword>
<proteinExistence type="inferred from homology"/>
<evidence type="ECO:0000256" key="1">
    <source>
        <dbReference type="ARBA" id="ARBA00022490"/>
    </source>
</evidence>
<feature type="site" description="Transition state stabilizer" evidence="9">
    <location>
        <position position="18"/>
    </location>
</feature>
<feature type="domain" description="Cytidyltransferase-like" evidence="10">
    <location>
        <begin position="6"/>
        <end position="134"/>
    </location>
</feature>
<keyword evidence="2 9" id="KW-0808">Transferase</keyword>
<dbReference type="EMBL" id="VWSJ01000025">
    <property type="protein sequence ID" value="MSN96825.1"/>
    <property type="molecule type" value="Genomic_DNA"/>
</dbReference>
<dbReference type="InterPro" id="IPR014729">
    <property type="entry name" value="Rossmann-like_a/b/a_fold"/>
</dbReference>
<evidence type="ECO:0000256" key="6">
    <source>
        <dbReference type="ARBA" id="ARBA00022842"/>
    </source>
</evidence>
<dbReference type="HAMAP" id="MF_00151">
    <property type="entry name" value="PPAT_bact"/>
    <property type="match status" value="1"/>
</dbReference>
<evidence type="ECO:0000256" key="9">
    <source>
        <dbReference type="HAMAP-Rule" id="MF_00151"/>
    </source>
</evidence>
<evidence type="ECO:0000256" key="3">
    <source>
        <dbReference type="ARBA" id="ARBA00022695"/>
    </source>
</evidence>
<evidence type="ECO:0000313" key="11">
    <source>
        <dbReference type="EMBL" id="MSN96825.1"/>
    </source>
</evidence>
<keyword evidence="3 9" id="KW-0548">Nucleotidyltransferase</keyword>
<feature type="binding site" evidence="9">
    <location>
        <position position="99"/>
    </location>
    <ligand>
        <name>ATP</name>
        <dbReference type="ChEBI" id="CHEBI:30616"/>
    </ligand>
</feature>
<dbReference type="AlphaFoldDB" id="A0A6L5WLE3"/>
<feature type="binding site" evidence="9">
    <location>
        <position position="42"/>
    </location>
    <ligand>
        <name>substrate</name>
    </ligand>
</feature>
<keyword evidence="1 9" id="KW-0963">Cytoplasm</keyword>
<sequence>MRKACIYPGTFDPITNGHIDIIKRALRFFDKVVVAVAINYSKKPFFDIEKRLEMVKISTSNLGNVEVKSFDNLLVDFCKNEKVATVIRGLRAVSDFEYELQMGYANASLWEEFETVYLMPTLQNAFISSSVVRSIAYYGGDVSHLVPKEILDYIKGVNASNI</sequence>
<dbReference type="CDD" id="cd02163">
    <property type="entry name" value="PPAT"/>
    <property type="match status" value="1"/>
</dbReference>
<comment type="subunit">
    <text evidence="9">Homohexamer.</text>
</comment>
<keyword evidence="12" id="KW-1185">Reference proteome</keyword>
<dbReference type="UniPathway" id="UPA00241">
    <property type="reaction ID" value="UER00355"/>
</dbReference>
<keyword evidence="6 9" id="KW-0460">Magnesium</keyword>
<dbReference type="RefSeq" id="WP_154571090.1">
    <property type="nucleotide sequence ID" value="NZ_VWSJ01000025.1"/>
</dbReference>
<comment type="function">
    <text evidence="9">Reversibly transfers an adenylyl group from ATP to 4'-phosphopantetheine, yielding dephospho-CoA (dPCoA) and pyrophosphate.</text>
</comment>
<evidence type="ECO:0000256" key="7">
    <source>
        <dbReference type="ARBA" id="ARBA00022993"/>
    </source>
</evidence>
<gene>
    <name evidence="9 11" type="primary">coaD</name>
    <name evidence="11" type="ORF">F1B92_06555</name>
</gene>
<dbReference type="GO" id="GO:0004595">
    <property type="term" value="F:pantetheine-phosphate adenylyltransferase activity"/>
    <property type="evidence" value="ECO:0007669"/>
    <property type="project" value="UniProtKB-UniRule"/>
</dbReference>
<keyword evidence="5 9" id="KW-0067">ATP-binding</keyword>
<dbReference type="EC" id="2.7.7.3" evidence="9"/>
<dbReference type="NCBIfam" id="TIGR01510">
    <property type="entry name" value="coaD_prev_kdtB"/>
    <property type="match status" value="1"/>
</dbReference>
<comment type="similarity">
    <text evidence="9">Belongs to the bacterial CoaD family.</text>
</comment>
<dbReference type="GO" id="GO:0005524">
    <property type="term" value="F:ATP binding"/>
    <property type="evidence" value="ECO:0007669"/>
    <property type="project" value="UniProtKB-KW"/>
</dbReference>
<feature type="binding site" evidence="9">
    <location>
        <begin position="10"/>
        <end position="11"/>
    </location>
    <ligand>
        <name>ATP</name>
        <dbReference type="ChEBI" id="CHEBI:30616"/>
    </ligand>
</feature>
<reference evidence="11 12" key="2">
    <citation type="submission" date="2020-03" db="EMBL/GenBank/DDBJ databases">
        <title>Campylobacter portucalensis sp. nov., a new species of Campylobacter isolated from the reproductive tract of bulls.</title>
        <authorList>
            <person name="Silva M.F."/>
            <person name="Pereira G."/>
            <person name="Carneiro C."/>
            <person name="Hemphill A."/>
            <person name="Mateus L."/>
            <person name="Lopes-Da-Costa L."/>
            <person name="Silva E."/>
        </authorList>
    </citation>
    <scope>NUCLEOTIDE SEQUENCE [LARGE SCALE GENOMIC DNA]</scope>
    <source>
        <strain evidence="11 12">FMV-PI01</strain>
    </source>
</reference>
<dbReference type="NCBIfam" id="TIGR00125">
    <property type="entry name" value="cyt_tran_rel"/>
    <property type="match status" value="1"/>
</dbReference>
<dbReference type="SUPFAM" id="SSF52374">
    <property type="entry name" value="Nucleotidylyl transferase"/>
    <property type="match status" value="1"/>
</dbReference>
<evidence type="ECO:0000256" key="5">
    <source>
        <dbReference type="ARBA" id="ARBA00022840"/>
    </source>
</evidence>
<name>A0A6L5WLE3_9BACT</name>
<organism evidence="11 12">
    <name type="scientific">Campylobacter portucalensis</name>
    <dbReference type="NCBI Taxonomy" id="2608384"/>
    <lineage>
        <taxon>Bacteria</taxon>
        <taxon>Pseudomonadati</taxon>
        <taxon>Campylobacterota</taxon>
        <taxon>Epsilonproteobacteria</taxon>
        <taxon>Campylobacterales</taxon>
        <taxon>Campylobacteraceae</taxon>
        <taxon>Campylobacter</taxon>
    </lineage>
</organism>
<dbReference type="InterPro" id="IPR001980">
    <property type="entry name" value="PPAT"/>
</dbReference>
<evidence type="ECO:0000313" key="12">
    <source>
        <dbReference type="Proteomes" id="UP000476338"/>
    </source>
</evidence>